<comment type="similarity">
    <text evidence="1">Belongs to the NodU/CmcH family.</text>
</comment>
<name>A0ABN6T2U0_9BURK</name>
<feature type="domain" description="Carbamoyltransferase" evidence="2">
    <location>
        <begin position="260"/>
        <end position="332"/>
    </location>
</feature>
<proteinExistence type="inferred from homology"/>
<dbReference type="InterPro" id="IPR031730">
    <property type="entry name" value="Carbam_trans_C"/>
</dbReference>
<dbReference type="Gene3D" id="3.90.870.20">
    <property type="entry name" value="Carbamoyltransferase, C-terminal domain"/>
    <property type="match status" value="1"/>
</dbReference>
<protein>
    <submittedName>
        <fullName evidence="4">Carbamoyltransferase</fullName>
    </submittedName>
</protein>
<feature type="domain" description="Carbamoyltransferase" evidence="2">
    <location>
        <begin position="102"/>
        <end position="217"/>
    </location>
</feature>
<dbReference type="Pfam" id="PF16861">
    <property type="entry name" value="Carbam_trans_C"/>
    <property type="match status" value="1"/>
</dbReference>
<dbReference type="EMBL" id="AP026966">
    <property type="protein sequence ID" value="BDT56532.1"/>
    <property type="molecule type" value="Genomic_DNA"/>
</dbReference>
<dbReference type="Gene3D" id="3.30.420.40">
    <property type="match status" value="2"/>
</dbReference>
<dbReference type="SUPFAM" id="SSF53067">
    <property type="entry name" value="Actin-like ATPase domain"/>
    <property type="match status" value="1"/>
</dbReference>
<evidence type="ECO:0000259" key="3">
    <source>
        <dbReference type="Pfam" id="PF16861"/>
    </source>
</evidence>
<organism evidence="4 5">
    <name type="scientific">Massilia varians</name>
    <dbReference type="NCBI Taxonomy" id="457921"/>
    <lineage>
        <taxon>Bacteria</taxon>
        <taxon>Pseudomonadati</taxon>
        <taxon>Pseudomonadota</taxon>
        <taxon>Betaproteobacteria</taxon>
        <taxon>Burkholderiales</taxon>
        <taxon>Oxalobacteraceae</taxon>
        <taxon>Telluria group</taxon>
        <taxon>Massilia</taxon>
    </lineage>
</organism>
<dbReference type="CDD" id="cd24033">
    <property type="entry name" value="ASKHA_NBD_NodU_CmcH-like_N"/>
    <property type="match status" value="1"/>
</dbReference>
<evidence type="ECO:0000256" key="1">
    <source>
        <dbReference type="ARBA" id="ARBA00006129"/>
    </source>
</evidence>
<sequence length="564" mass="61930">MDDTPVVLGINRTQDASICLMQGSHLAWAIQKERLTRHKHHWGKPGDLRDHYAPRLPGLERPVDIVVECFSSDEEIGSLPVYDDELAATLALARDGRRARISHHLAHLYSVFHPSPFDEAAVMVIDGQGSPVSDFTEHWSDAATTPGDRREVASFYSASRKEIRCIGKQVRPPDGSRHDDGRLVGLGMFYFLLTQAIFPGEGNEGKVMGLAPYGDPAALGLPPLDVEGMAVGIPSAWRALLRERSRFRFGSAEARFTDCANLAAAGQRAFEDALLALAHWLYRQTGAEHLCFAGGTALNCSANERLLRETPFRRMFLPPAPSDAGTALGCAIYGLTELAGRPCDFRWSADYLGPPPQLSDIEAALDGATDLVVERPRGRDALCARMLDLLCTGRVVGLYQGRSEFGPRALGHRSILADPRRDRIRDWINARIKQREWFRPLAPLVPEERAAVYFDVAGPSPFMQFAAPVRPEVAPMLPAITHVDGTARLQTVGPADDPLLRALLAGFEVRTGVPVLLNTSFNGRNEPIVETPFEAVAAFRQMPLHALAIPPFLVTKRSEPELPV</sequence>
<evidence type="ECO:0000259" key="2">
    <source>
        <dbReference type="Pfam" id="PF02543"/>
    </source>
</evidence>
<gene>
    <name evidence="4" type="ORF">MasN3_00260</name>
</gene>
<keyword evidence="5" id="KW-1185">Reference proteome</keyword>
<dbReference type="Proteomes" id="UP001163336">
    <property type="component" value="Chromosome"/>
</dbReference>
<dbReference type="InterPro" id="IPR051338">
    <property type="entry name" value="NodU/CmcH_Carbamoyltrnsfr"/>
</dbReference>
<dbReference type="InterPro" id="IPR043129">
    <property type="entry name" value="ATPase_NBD"/>
</dbReference>
<feature type="domain" description="Carbamoyltransferase C-terminal" evidence="3">
    <location>
        <begin position="389"/>
        <end position="556"/>
    </location>
</feature>
<accession>A0ABN6T2U0</accession>
<dbReference type="RefSeq" id="WP_281911227.1">
    <property type="nucleotide sequence ID" value="NZ_AP026966.1"/>
</dbReference>
<evidence type="ECO:0000313" key="4">
    <source>
        <dbReference type="EMBL" id="BDT56532.1"/>
    </source>
</evidence>
<dbReference type="InterPro" id="IPR038152">
    <property type="entry name" value="Carbam_trans_C_sf"/>
</dbReference>
<evidence type="ECO:0000313" key="5">
    <source>
        <dbReference type="Proteomes" id="UP001163336"/>
    </source>
</evidence>
<dbReference type="InterPro" id="IPR003696">
    <property type="entry name" value="Carbtransf_dom"/>
</dbReference>
<dbReference type="Pfam" id="PF02543">
    <property type="entry name" value="Carbam_trans_N"/>
    <property type="match status" value="2"/>
</dbReference>
<dbReference type="PANTHER" id="PTHR34847">
    <property type="entry name" value="NODULATION PROTEIN U"/>
    <property type="match status" value="1"/>
</dbReference>
<reference evidence="4" key="1">
    <citation type="submission" date="2022-11" db="EMBL/GenBank/DDBJ databases">
        <title>Isolation and characterization of PLA-degrading bacterium Massilia sp. from Antarctic soil.</title>
        <authorList>
            <person name="Sato K."/>
            <person name="Gomez-Fuentes C."/>
            <person name="Ahmad S.A."/>
            <person name="Zulkharnain A."/>
        </authorList>
    </citation>
    <scope>NUCLEOTIDE SEQUENCE</scope>
    <source>
        <strain evidence="4">N-3</strain>
    </source>
</reference>
<dbReference type="PANTHER" id="PTHR34847:SF1">
    <property type="entry name" value="NODULATION PROTEIN U"/>
    <property type="match status" value="1"/>
</dbReference>